<reference evidence="2 3" key="1">
    <citation type="submission" date="2017-11" db="EMBL/GenBank/DDBJ databases">
        <title>De-novo sequencing of pomegranate (Punica granatum L.) genome.</title>
        <authorList>
            <person name="Akparov Z."/>
            <person name="Amiraslanov A."/>
            <person name="Hajiyeva S."/>
            <person name="Abbasov M."/>
            <person name="Kaur K."/>
            <person name="Hamwieh A."/>
            <person name="Solovyev V."/>
            <person name="Salamov A."/>
            <person name="Braich B."/>
            <person name="Kosarev P."/>
            <person name="Mahmoud A."/>
            <person name="Hajiyev E."/>
            <person name="Babayeva S."/>
            <person name="Izzatullayeva V."/>
            <person name="Mammadov A."/>
            <person name="Mammadov A."/>
            <person name="Sharifova S."/>
            <person name="Ojaghi J."/>
            <person name="Eynullazada K."/>
            <person name="Bayramov B."/>
            <person name="Abdulazimova A."/>
            <person name="Shahmuradov I."/>
        </authorList>
    </citation>
    <scope>NUCLEOTIDE SEQUENCE [LARGE SCALE GENOMIC DNA]</scope>
    <source>
        <strain evidence="3">cv. AG2017</strain>
        <tissue evidence="2">Leaf</tissue>
    </source>
</reference>
<organism evidence="2 3">
    <name type="scientific">Punica granatum</name>
    <name type="common">Pomegranate</name>
    <dbReference type="NCBI Taxonomy" id="22663"/>
    <lineage>
        <taxon>Eukaryota</taxon>
        <taxon>Viridiplantae</taxon>
        <taxon>Streptophyta</taxon>
        <taxon>Embryophyta</taxon>
        <taxon>Tracheophyta</taxon>
        <taxon>Spermatophyta</taxon>
        <taxon>Magnoliopsida</taxon>
        <taxon>eudicotyledons</taxon>
        <taxon>Gunneridae</taxon>
        <taxon>Pentapetalae</taxon>
        <taxon>rosids</taxon>
        <taxon>malvids</taxon>
        <taxon>Myrtales</taxon>
        <taxon>Lythraceae</taxon>
        <taxon>Punica</taxon>
    </lineage>
</organism>
<keyword evidence="1" id="KW-0812">Transmembrane</keyword>
<dbReference type="EMBL" id="PGOL01003458">
    <property type="protein sequence ID" value="PKI40950.1"/>
    <property type="molecule type" value="Genomic_DNA"/>
</dbReference>
<accession>A0A2I0IB97</accession>
<gene>
    <name evidence="2" type="ORF">CRG98_038478</name>
</gene>
<comment type="caution">
    <text evidence="2">The sequence shown here is derived from an EMBL/GenBank/DDBJ whole genome shotgun (WGS) entry which is preliminary data.</text>
</comment>
<name>A0A2I0IB97_PUNGR</name>
<protein>
    <submittedName>
        <fullName evidence="2">Uncharacterized protein</fullName>
    </submittedName>
</protein>
<keyword evidence="3" id="KW-1185">Reference proteome</keyword>
<evidence type="ECO:0000313" key="2">
    <source>
        <dbReference type="EMBL" id="PKI40950.1"/>
    </source>
</evidence>
<evidence type="ECO:0000256" key="1">
    <source>
        <dbReference type="SAM" id="Phobius"/>
    </source>
</evidence>
<evidence type="ECO:0000313" key="3">
    <source>
        <dbReference type="Proteomes" id="UP000233551"/>
    </source>
</evidence>
<keyword evidence="1" id="KW-0472">Membrane</keyword>
<dbReference type="Proteomes" id="UP000233551">
    <property type="component" value="Unassembled WGS sequence"/>
</dbReference>
<feature type="transmembrane region" description="Helical" evidence="1">
    <location>
        <begin position="109"/>
        <end position="130"/>
    </location>
</feature>
<dbReference type="AlphaFoldDB" id="A0A2I0IB97"/>
<feature type="transmembrane region" description="Helical" evidence="1">
    <location>
        <begin position="136"/>
        <end position="156"/>
    </location>
</feature>
<proteinExistence type="predicted"/>
<feature type="transmembrane region" description="Helical" evidence="1">
    <location>
        <begin position="168"/>
        <end position="186"/>
    </location>
</feature>
<keyword evidence="1" id="KW-1133">Transmembrane helix</keyword>
<sequence length="284" mass="30928">MGAEDENQQWKINVHAKSRSFSLRIRATGTPPVSSKRQDLSAVLRLRGFILKVKSASAPSHRHRHRGILKSMFRRFVERIRRPPPLAATAAVPVTSPSRLKQLARQEPVGIGFVFLAVFILGPVAGIGLRETIADGTFVPVTLALLSSASLSLPLIKSNVMGRSKNNTLLILSIVFFILGSAFLNVGKQWNFIESYVAGYLRKDTVAGPRLPVVWQCISIRIKPGSTEACGMRLPCDFLPTQNAEVGSIDQLARNLATYSGLDLPIVIEAQAIAVDRTSAPVVV</sequence>